<dbReference type="CDD" id="cd03169">
    <property type="entry name" value="GATase1_PfpI_1"/>
    <property type="match status" value="1"/>
</dbReference>
<dbReference type="PROSITE" id="PS51273">
    <property type="entry name" value="GATASE_TYPE_1"/>
    <property type="match status" value="1"/>
</dbReference>
<accession>A0A8S1M3D3</accession>
<evidence type="ECO:0000313" key="2">
    <source>
        <dbReference type="EMBL" id="CAD8072313.1"/>
    </source>
</evidence>
<organism evidence="2 3">
    <name type="scientific">Paramecium primaurelia</name>
    <dbReference type="NCBI Taxonomy" id="5886"/>
    <lineage>
        <taxon>Eukaryota</taxon>
        <taxon>Sar</taxon>
        <taxon>Alveolata</taxon>
        <taxon>Ciliophora</taxon>
        <taxon>Intramacronucleata</taxon>
        <taxon>Oligohymenophorea</taxon>
        <taxon>Peniculida</taxon>
        <taxon>Parameciidae</taxon>
        <taxon>Paramecium</taxon>
    </lineage>
</organism>
<evidence type="ECO:0000313" key="3">
    <source>
        <dbReference type="Proteomes" id="UP000688137"/>
    </source>
</evidence>
<dbReference type="PANTHER" id="PTHR42733:SF2">
    <property type="entry name" value="DJ-1_THIJ_PFPI FAMILY PROTEIN"/>
    <property type="match status" value="1"/>
</dbReference>
<protein>
    <recommendedName>
        <fullName evidence="1">DJ-1/PfpI domain-containing protein</fullName>
    </recommendedName>
</protein>
<sequence length="193" mass="21532">MNPKVLMIVGDYGEDLEIYFPFQALSLLGFQVDAVCPQRKKQDKVKTAVHDFRDGDQTYMESRGHDFTLNAEFPIDPSQYVGLVLPGGRAPEYLRLHEEVLVVVEYFLKEKKPIVAVCHGIQLLTAVGGIEGKKLTCYPACKFEVTKQGGVYEKVGYDEVVVDGNIVTSPAWPGHANAFREFVKLLGVTITHK</sequence>
<dbReference type="InterPro" id="IPR006286">
    <property type="entry name" value="C56_PfpI-like"/>
</dbReference>
<proteinExistence type="predicted"/>
<evidence type="ECO:0000259" key="1">
    <source>
        <dbReference type="Pfam" id="PF01965"/>
    </source>
</evidence>
<keyword evidence="3" id="KW-1185">Reference proteome</keyword>
<reference evidence="2" key="1">
    <citation type="submission" date="2021-01" db="EMBL/GenBank/DDBJ databases">
        <authorList>
            <consortium name="Genoscope - CEA"/>
            <person name="William W."/>
        </authorList>
    </citation>
    <scope>NUCLEOTIDE SEQUENCE</scope>
</reference>
<comment type="caution">
    <text evidence="2">The sequence shown here is derived from an EMBL/GenBank/DDBJ whole genome shotgun (WGS) entry which is preliminary data.</text>
</comment>
<dbReference type="Pfam" id="PF01965">
    <property type="entry name" value="DJ-1_PfpI"/>
    <property type="match status" value="1"/>
</dbReference>
<dbReference type="InterPro" id="IPR002818">
    <property type="entry name" value="DJ-1/PfpI"/>
</dbReference>
<gene>
    <name evidence="2" type="ORF">PPRIM_AZ9-3.1.T0490061</name>
</gene>
<dbReference type="PANTHER" id="PTHR42733">
    <property type="entry name" value="DJ-1 PROTEIN"/>
    <property type="match status" value="1"/>
</dbReference>
<dbReference type="Proteomes" id="UP000688137">
    <property type="component" value="Unassembled WGS sequence"/>
</dbReference>
<feature type="domain" description="DJ-1/PfpI" evidence="1">
    <location>
        <begin position="4"/>
        <end position="182"/>
    </location>
</feature>
<dbReference type="EMBL" id="CAJJDM010000049">
    <property type="protein sequence ID" value="CAD8072313.1"/>
    <property type="molecule type" value="Genomic_DNA"/>
</dbReference>
<name>A0A8S1M3D3_PARPR</name>
<dbReference type="OMA" id="YAWMREF"/>
<dbReference type="AlphaFoldDB" id="A0A8S1M3D3"/>